<accession>A0AAQ3N9B2</accession>
<dbReference type="PANTHER" id="PTHR11439">
    <property type="entry name" value="GAG-POL-RELATED RETROTRANSPOSON"/>
    <property type="match status" value="1"/>
</dbReference>
<protein>
    <recommendedName>
        <fullName evidence="2">Reverse transcriptase Ty1/copia-type domain-containing protein</fullName>
    </recommendedName>
</protein>
<gene>
    <name evidence="3" type="ORF">V8G54_018751</name>
</gene>
<dbReference type="Proteomes" id="UP001374535">
    <property type="component" value="Chromosome 6"/>
</dbReference>
<feature type="domain" description="Reverse transcriptase Ty1/copia-type" evidence="2">
    <location>
        <begin position="209"/>
        <end position="281"/>
    </location>
</feature>
<evidence type="ECO:0000313" key="3">
    <source>
        <dbReference type="EMBL" id="WVZ05405.1"/>
    </source>
</evidence>
<evidence type="ECO:0000313" key="4">
    <source>
        <dbReference type="Proteomes" id="UP001374535"/>
    </source>
</evidence>
<proteinExistence type="predicted"/>
<dbReference type="EMBL" id="CP144695">
    <property type="protein sequence ID" value="WVZ05405.1"/>
    <property type="molecule type" value="Genomic_DNA"/>
</dbReference>
<keyword evidence="4" id="KW-1185">Reference proteome</keyword>
<feature type="region of interest" description="Disordered" evidence="1">
    <location>
        <begin position="641"/>
        <end position="660"/>
    </location>
</feature>
<name>A0AAQ3N9B2_VIGMU</name>
<organism evidence="3 4">
    <name type="scientific">Vigna mungo</name>
    <name type="common">Black gram</name>
    <name type="synonym">Phaseolus mungo</name>
    <dbReference type="NCBI Taxonomy" id="3915"/>
    <lineage>
        <taxon>Eukaryota</taxon>
        <taxon>Viridiplantae</taxon>
        <taxon>Streptophyta</taxon>
        <taxon>Embryophyta</taxon>
        <taxon>Tracheophyta</taxon>
        <taxon>Spermatophyta</taxon>
        <taxon>Magnoliopsida</taxon>
        <taxon>eudicotyledons</taxon>
        <taxon>Gunneridae</taxon>
        <taxon>Pentapetalae</taxon>
        <taxon>rosids</taxon>
        <taxon>fabids</taxon>
        <taxon>Fabales</taxon>
        <taxon>Fabaceae</taxon>
        <taxon>Papilionoideae</taxon>
        <taxon>50 kb inversion clade</taxon>
        <taxon>NPAAA clade</taxon>
        <taxon>indigoferoid/millettioid clade</taxon>
        <taxon>Phaseoleae</taxon>
        <taxon>Vigna</taxon>
    </lineage>
</organism>
<dbReference type="SUPFAM" id="SSF56672">
    <property type="entry name" value="DNA/RNA polymerases"/>
    <property type="match status" value="1"/>
</dbReference>
<dbReference type="Pfam" id="PF07727">
    <property type="entry name" value="RVT_2"/>
    <property type="match status" value="1"/>
</dbReference>
<evidence type="ECO:0000259" key="2">
    <source>
        <dbReference type="Pfam" id="PF07727"/>
    </source>
</evidence>
<dbReference type="InterPro" id="IPR043502">
    <property type="entry name" value="DNA/RNA_pol_sf"/>
</dbReference>
<dbReference type="AlphaFoldDB" id="A0AAQ3N9B2"/>
<reference evidence="3 4" key="1">
    <citation type="journal article" date="2023" name="Life. Sci Alliance">
        <title>Evolutionary insights into 3D genome organization and epigenetic landscape of Vigna mungo.</title>
        <authorList>
            <person name="Junaid A."/>
            <person name="Singh B."/>
            <person name="Bhatia S."/>
        </authorList>
    </citation>
    <scope>NUCLEOTIDE SEQUENCE [LARGE SCALE GENOMIC DNA]</scope>
    <source>
        <strain evidence="3">Urdbean</strain>
    </source>
</reference>
<dbReference type="CDD" id="cd09272">
    <property type="entry name" value="RNase_HI_RT_Ty1"/>
    <property type="match status" value="1"/>
</dbReference>
<sequence>MKDRKNNKLSAISQIKEENREYSDEIELSFRRALQPSDFISDNTNLDEIDHEIDSYLHETTSTRNTESTTVQYILAPCSNCGQSSVKYEPDLQAKVKYPISKYVSSHRLSQSYASFASQLSSISIPSNIHEALADPRWTKAMVEDMAALEKKQHLESCVLTKRKKTVDYKWVFTIKHKVDGTIERLHLVLWCRLPRDVRTRSQAQYCENTFPLLEFDVKNAFLHGEISEKIYMNSSPGMTDSFGMKVCKLKKALYGLKQSPRAWFGRFTKSMKAFGYRASNSDITYAANVVSQFMHDPRKLHMDVVERILRYLKSTPEKVILFSNHGNLKVEGYTDADWAGSKDDRKSTSGYFTFVEGDLVTRRSKKQPVIPRSSAEVEFRYMTLGVCELLWIKNVLSYLGFKQNEAMGLYCDNTSAIAIAHNPVQHDRTKHVEIDRYFIKKKLEDRVATIVNVMMYEHFYAEGSLKTGDPNKRAKLLSIERTNATNISCTTMLTLFTASQSSFSFVSGDDTYLIRAVEVGHWSLDVNRDFVVRVRQVVRVEFAGSDGAYRSSYSPWGKFVNEDYLDKENDFETITNSSGKNSFAERTKCAMRLCIICSAKYCRFEELTHPKLTLDHLVTLERNPNVSDGEELGENVKKKKKSLKKGTFQTGNPNDPNKPAVKCSPRQGYRSCFPSPAPPCSPYSRDGINIPLLIIVSAWINVTIAPN</sequence>
<dbReference type="InterPro" id="IPR013103">
    <property type="entry name" value="RVT_2"/>
</dbReference>
<evidence type="ECO:0000256" key="1">
    <source>
        <dbReference type="SAM" id="MobiDB-lite"/>
    </source>
</evidence>
<dbReference type="PANTHER" id="PTHR11439:SF467">
    <property type="entry name" value="INTEGRASE CATALYTIC DOMAIN-CONTAINING PROTEIN"/>
    <property type="match status" value="1"/>
</dbReference>